<evidence type="ECO:0000256" key="4">
    <source>
        <dbReference type="ARBA" id="ARBA00022786"/>
    </source>
</evidence>
<dbReference type="OrthoDB" id="4089664at2759"/>
<dbReference type="GO" id="GO:0005829">
    <property type="term" value="C:cytosol"/>
    <property type="evidence" value="ECO:0007669"/>
    <property type="project" value="TreeGrafter"/>
</dbReference>
<dbReference type="Pfam" id="PF03987">
    <property type="entry name" value="Autophagy_act_C"/>
    <property type="match status" value="1"/>
</dbReference>
<evidence type="ECO:0000256" key="2">
    <source>
        <dbReference type="ARBA" id="ARBA00021099"/>
    </source>
</evidence>
<dbReference type="Proteomes" id="UP000030665">
    <property type="component" value="Unassembled WGS sequence"/>
</dbReference>
<organism evidence="7 8">
    <name type="scientific">Trichuris trichiura</name>
    <name type="common">Whipworm</name>
    <name type="synonym">Trichocephalus trichiurus</name>
    <dbReference type="NCBI Taxonomy" id="36087"/>
    <lineage>
        <taxon>Eukaryota</taxon>
        <taxon>Metazoa</taxon>
        <taxon>Ecdysozoa</taxon>
        <taxon>Nematoda</taxon>
        <taxon>Enoplea</taxon>
        <taxon>Dorylaimia</taxon>
        <taxon>Trichinellida</taxon>
        <taxon>Trichuridae</taxon>
        <taxon>Trichuris</taxon>
    </lineage>
</organism>
<evidence type="ECO:0000256" key="1">
    <source>
        <dbReference type="ARBA" id="ARBA00005696"/>
    </source>
</evidence>
<dbReference type="GO" id="GO:0061651">
    <property type="term" value="F:Atg12 conjugating enzyme activity"/>
    <property type="evidence" value="ECO:0007669"/>
    <property type="project" value="TreeGrafter"/>
</dbReference>
<sequence>MLTAEEFAICCRELAEKSTAFPGFEWIIHECKNRGTLVIRRTEVCAEMRREFHVCYDEIYKVPLLLFNAWHPDGKLFSLEEVWATVSEAEASRLKFDPWTMITQQEHPIFRTPWYCLHPCKTESILTLLRLSISQKRNCVLSWLSVVASVVGLEMPMQMFCEQ</sequence>
<name>A0A077Z7A4_TRITR</name>
<comment type="similarity">
    <text evidence="1">Belongs to the ATG10 family.</text>
</comment>
<dbReference type="PANTHER" id="PTHR14957:SF1">
    <property type="entry name" value="UBIQUITIN-LIKE-CONJUGATING ENZYME ATG10"/>
    <property type="match status" value="1"/>
</dbReference>
<reference evidence="7" key="1">
    <citation type="submission" date="2014-01" db="EMBL/GenBank/DDBJ databases">
        <authorList>
            <person name="Aslett M."/>
        </authorList>
    </citation>
    <scope>NUCLEOTIDE SEQUENCE</scope>
</reference>
<evidence type="ECO:0000313" key="8">
    <source>
        <dbReference type="Proteomes" id="UP000030665"/>
    </source>
</evidence>
<keyword evidence="8" id="KW-1185">Reference proteome</keyword>
<protein>
    <recommendedName>
        <fullName evidence="2">Ubiquitin-like-conjugating enzyme ATG10</fullName>
    </recommendedName>
    <alternativeName>
        <fullName evidence="6">Autophagy-related protein 10</fullName>
    </alternativeName>
</protein>
<reference evidence="7" key="2">
    <citation type="submission" date="2014-03" db="EMBL/GenBank/DDBJ databases">
        <title>The whipworm genome and dual-species transcriptomics of an intimate host-pathogen interaction.</title>
        <authorList>
            <person name="Foth B.J."/>
            <person name="Tsai I.J."/>
            <person name="Reid A.J."/>
            <person name="Bancroft A.J."/>
            <person name="Nichol S."/>
            <person name="Tracey A."/>
            <person name="Holroyd N."/>
            <person name="Cotton J.A."/>
            <person name="Stanley E.J."/>
            <person name="Zarowiecki M."/>
            <person name="Liu J.Z."/>
            <person name="Huckvale T."/>
            <person name="Cooper P.J."/>
            <person name="Grencis R.K."/>
            <person name="Berriman M."/>
        </authorList>
    </citation>
    <scope>NUCLEOTIDE SEQUENCE [LARGE SCALE GENOMIC DNA]</scope>
</reference>
<proteinExistence type="inferred from homology"/>
<keyword evidence="4" id="KW-0833">Ubl conjugation pathway</keyword>
<dbReference type="PANTHER" id="PTHR14957">
    <property type="entry name" value="UBIQUITIN-LIKE-CONJUGATING ENZYME ATG10"/>
    <property type="match status" value="1"/>
</dbReference>
<dbReference type="Gene3D" id="3.30.1460.50">
    <property type="match status" value="1"/>
</dbReference>
<gene>
    <name evidence="7" type="ORF">TTRE_0000463401</name>
</gene>
<dbReference type="GO" id="GO:0032446">
    <property type="term" value="P:protein modification by small protein conjugation"/>
    <property type="evidence" value="ECO:0007669"/>
    <property type="project" value="TreeGrafter"/>
</dbReference>
<evidence type="ECO:0000313" key="7">
    <source>
        <dbReference type="EMBL" id="CDW56357.1"/>
    </source>
</evidence>
<evidence type="ECO:0000256" key="5">
    <source>
        <dbReference type="ARBA" id="ARBA00023006"/>
    </source>
</evidence>
<accession>A0A077Z7A4</accession>
<dbReference type="STRING" id="36087.A0A077Z7A4"/>
<dbReference type="GO" id="GO:0000045">
    <property type="term" value="P:autophagosome assembly"/>
    <property type="evidence" value="ECO:0007669"/>
    <property type="project" value="TreeGrafter"/>
</dbReference>
<evidence type="ECO:0000256" key="3">
    <source>
        <dbReference type="ARBA" id="ARBA00022679"/>
    </source>
</evidence>
<keyword evidence="5" id="KW-0072">Autophagy</keyword>
<dbReference type="EMBL" id="HG806030">
    <property type="protein sequence ID" value="CDW56357.1"/>
    <property type="molecule type" value="Genomic_DNA"/>
</dbReference>
<dbReference type="GO" id="GO:0000422">
    <property type="term" value="P:autophagy of mitochondrion"/>
    <property type="evidence" value="ECO:0007669"/>
    <property type="project" value="TreeGrafter"/>
</dbReference>
<evidence type="ECO:0000256" key="6">
    <source>
        <dbReference type="ARBA" id="ARBA00029833"/>
    </source>
</evidence>
<dbReference type="AlphaFoldDB" id="A0A077Z7A4"/>
<keyword evidence="3" id="KW-0808">Transferase</keyword>
<dbReference type="InterPro" id="IPR007135">
    <property type="entry name" value="Atg3/Atg10"/>
</dbReference>